<feature type="chain" id="PRO_5047052684" evidence="1">
    <location>
        <begin position="23"/>
        <end position="783"/>
    </location>
</feature>
<keyword evidence="3" id="KW-1185">Reference proteome</keyword>
<evidence type="ECO:0000313" key="2">
    <source>
        <dbReference type="EMBL" id="MBM2617430.1"/>
    </source>
</evidence>
<name>A0ABS2AC68_9ACTN</name>
<evidence type="ECO:0000256" key="1">
    <source>
        <dbReference type="SAM" id="SignalP"/>
    </source>
</evidence>
<keyword evidence="1" id="KW-0732">Signal</keyword>
<dbReference type="InterPro" id="IPR038081">
    <property type="entry name" value="CalX-like_sf"/>
</dbReference>
<dbReference type="Proteomes" id="UP000632138">
    <property type="component" value="Unassembled WGS sequence"/>
</dbReference>
<dbReference type="CDD" id="cd04486">
    <property type="entry name" value="YhcR_OBF_like"/>
    <property type="match status" value="1"/>
</dbReference>
<dbReference type="InterPro" id="IPR036691">
    <property type="entry name" value="Endo/exonu/phosph_ase_sf"/>
</dbReference>
<reference evidence="2 3" key="1">
    <citation type="submission" date="2021-01" db="EMBL/GenBank/DDBJ databases">
        <title>Actinoplanes sp. nov. LDG1-06 isolated from lichen.</title>
        <authorList>
            <person name="Saeng-In P."/>
            <person name="Phongsopitanun W."/>
            <person name="Kanchanasin P."/>
            <person name="Yuki M."/>
            <person name="Kudo T."/>
            <person name="Ohkuma M."/>
            <person name="Tanasupawat S."/>
        </authorList>
    </citation>
    <scope>NUCLEOTIDE SEQUENCE [LARGE SCALE GENOMIC DNA]</scope>
    <source>
        <strain evidence="2 3">LDG1-06</strain>
    </source>
</reference>
<protein>
    <submittedName>
        <fullName evidence="2">Endonuclease</fullName>
    </submittedName>
</protein>
<keyword evidence="2" id="KW-0378">Hydrolase</keyword>
<dbReference type="EMBL" id="JAENHP010000004">
    <property type="protein sequence ID" value="MBM2617430.1"/>
    <property type="molecule type" value="Genomic_DNA"/>
</dbReference>
<dbReference type="PANTHER" id="PTHR42834">
    <property type="entry name" value="ENDONUCLEASE/EXONUCLEASE/PHOSPHATASE FAMILY PROTEIN (AFU_ORTHOLOGUE AFUA_3G09210)"/>
    <property type="match status" value="1"/>
</dbReference>
<keyword evidence="2" id="KW-0540">Nuclease</keyword>
<evidence type="ECO:0000313" key="3">
    <source>
        <dbReference type="Proteomes" id="UP000632138"/>
    </source>
</evidence>
<dbReference type="Gene3D" id="3.60.10.10">
    <property type="entry name" value="Endonuclease/exonuclease/phosphatase"/>
    <property type="match status" value="1"/>
</dbReference>
<organism evidence="2 3">
    <name type="scientific">Paractinoplanes ovalisporus</name>
    <dbReference type="NCBI Taxonomy" id="2810368"/>
    <lineage>
        <taxon>Bacteria</taxon>
        <taxon>Bacillati</taxon>
        <taxon>Actinomycetota</taxon>
        <taxon>Actinomycetes</taxon>
        <taxon>Micromonosporales</taxon>
        <taxon>Micromonosporaceae</taxon>
        <taxon>Paractinoplanes</taxon>
    </lineage>
</organism>
<sequence>MRTTAAALMTTAVLMAPTPAQATATDPLTVGVIQGNTARSPYAPPTGNGSSSAKYQVRGVVTQLARSHTSAGVEQYGFFLQSRKNNTDGDPASSDGVFVYMGTFSTLIGGYTPKPGDEIIMSARVAEYFNLTQLTSAEWVTILATGLDLASEVQIDDAIPPAQRTASDLYWEQREGMQLRVRAGSGVVSNTKTYASTDDAEVWLVDRDDPLMKRPDPYARRVFRDAHPLDDVPGPADNGNGNRIMLGPMGVKAAAGDSSVVLPPARTFDTTSGDAVGGVYFAFNKYGIQVAAVAFTRGADPAANNPPRPANRQREVSIATFNVENLYDFRDDPNDGCDFTGNTGCPGVTPPFDYTPGSQSEYDNRLGRLARQVTTGLHSPDLILVQEAEDQDICRVVAAALSCGTADNADGKPDTLQELALTIGRNGGPAYDAASDRGGADARGIVSGFLFRTDRLSLVAADRMSLPVTYRGAPLPGNADVANPKTFNAVLPADVDRSTGVDGDNVFTRAPQVGLFEVRAAPGSPDSYQLWAISNHFSSGPETRVGQRREQAAYNAAIVAAVEASRPGARVVLGGDLNVFPRPDDPTPATPGDQLGPLYTAGLHNLWDNLVADAPSTAYSYVFEGQAQTLDQLFVNNALLGDLIQMRSAHLNADHPDAVSDHDPQVARFHSRAGLTVGDARVVEGDSGRTPLIFPVTLTRPLSRALTVCAATVPGTTTLPYADFDPYLGCRTIPAGSTRVEFPVQVRGDRLRERDEQLTLEVAALSAVRVVAGTGTGTIVNDD</sequence>
<comment type="caution">
    <text evidence="2">The sequence shown here is derived from an EMBL/GenBank/DDBJ whole genome shotgun (WGS) entry which is preliminary data.</text>
</comment>
<gene>
    <name evidence="2" type="ORF">JIG36_17885</name>
</gene>
<dbReference type="Gene3D" id="2.60.40.2030">
    <property type="match status" value="1"/>
</dbReference>
<dbReference type="PANTHER" id="PTHR42834:SF1">
    <property type="entry name" value="ENDONUCLEASE_EXONUCLEASE_PHOSPHATASE FAMILY PROTEIN (AFU_ORTHOLOGUE AFUA_3G09210)"/>
    <property type="match status" value="1"/>
</dbReference>
<dbReference type="GO" id="GO:0004519">
    <property type="term" value="F:endonuclease activity"/>
    <property type="evidence" value="ECO:0007669"/>
    <property type="project" value="UniProtKB-KW"/>
</dbReference>
<keyword evidence="2" id="KW-0255">Endonuclease</keyword>
<proteinExistence type="predicted"/>
<dbReference type="SUPFAM" id="SSF141072">
    <property type="entry name" value="CalX-like"/>
    <property type="match status" value="1"/>
</dbReference>
<feature type="signal peptide" evidence="1">
    <location>
        <begin position="1"/>
        <end position="22"/>
    </location>
</feature>
<accession>A0ABS2AC68</accession>
<dbReference type="SUPFAM" id="SSF56219">
    <property type="entry name" value="DNase I-like"/>
    <property type="match status" value="1"/>
</dbReference>